<dbReference type="InterPro" id="IPR031168">
    <property type="entry name" value="G_TrmE"/>
</dbReference>
<protein>
    <submittedName>
        <fullName evidence="3">GTPase and tRNA-U34 5-formylation enzyme TrmE</fullName>
    </submittedName>
</protein>
<dbReference type="GO" id="GO:0005829">
    <property type="term" value="C:cytosol"/>
    <property type="evidence" value="ECO:0007669"/>
    <property type="project" value="TreeGrafter"/>
</dbReference>
<dbReference type="Gene3D" id="3.40.50.300">
    <property type="entry name" value="P-loop containing nucleotide triphosphate hydrolases"/>
    <property type="match status" value="1"/>
</dbReference>
<sequence>MNIQLSHETIAAIVTPIGEGGIGKIVVSGPKALNMANDIFEGKHIKDLCNAENGKLYYGHIVSGNQRIDEVILNVEKQGNSFTGEDVVEINCHGGIRILMRVYELIVSHGAKKETWEGLAAQALENDQIDAIQKEALPELVAARTKLCAKVLLDQYNGALSKTLHKCMDITKQMECASAEGHNTEEEVIFPLKELTHSIDALLNTAPFGMALISPQAIVILGKPNVGKSTLMNAVLGEEQMIVHHEPGTTRDYASEYISIEDIPFEIVDTAGIRKTEDTVESMSIEMTREQLGRADKVLAIFDNSKPLDHEDREILDALKSWKMAKAYERQRAYTIIPLINKTDLPAQLDTKIIESEIASPVYYISAQKKEGLDVVYEKLVEEFNTCYHPGTPVVFNKRQFHLLSGARRMLETAAFSAATIQELRNIFNECLRGAIY</sequence>
<dbReference type="CDD" id="cd04164">
    <property type="entry name" value="trmE"/>
    <property type="match status" value="1"/>
</dbReference>
<reference evidence="4" key="1">
    <citation type="submission" date="2017-10" db="EMBL/GenBank/DDBJ databases">
        <authorList>
            <person name="Banno H."/>
            <person name="Chua N.-H."/>
        </authorList>
    </citation>
    <scope>NUCLEOTIDE SEQUENCE [LARGE SCALE GENOMIC DNA]</scope>
    <source>
        <strain evidence="4">Kuenenia_mbr1_ru-nijmegen</strain>
    </source>
</reference>
<dbReference type="GO" id="GO:0030488">
    <property type="term" value="P:tRNA methylation"/>
    <property type="evidence" value="ECO:0007669"/>
    <property type="project" value="TreeGrafter"/>
</dbReference>
<evidence type="ECO:0000313" key="6">
    <source>
        <dbReference type="Proteomes" id="UP000501926"/>
    </source>
</evidence>
<dbReference type="AlphaFoldDB" id="A0A2C9CGY0"/>
<feature type="domain" description="G" evidence="1">
    <location>
        <begin position="218"/>
        <end position="321"/>
    </location>
</feature>
<dbReference type="InterPro" id="IPR005225">
    <property type="entry name" value="Small_GTP-bd"/>
</dbReference>
<dbReference type="GO" id="GO:0005525">
    <property type="term" value="F:GTP binding"/>
    <property type="evidence" value="ECO:0007669"/>
    <property type="project" value="InterPro"/>
</dbReference>
<dbReference type="PANTHER" id="PTHR42714">
    <property type="entry name" value="TRNA MODIFICATION GTPASE GTPBP3"/>
    <property type="match status" value="1"/>
</dbReference>
<name>A0A2C9CGY0_KUEST</name>
<reference evidence="5" key="2">
    <citation type="submission" date="2017-10" db="EMBL/GenBank/DDBJ databases">
        <authorList>
            <person name="Frank J."/>
        </authorList>
    </citation>
    <scope>NUCLEOTIDE SEQUENCE [LARGE SCALE GENOMIC DNA]</scope>
</reference>
<dbReference type="OrthoDB" id="9805918at2"/>
<dbReference type="PANTHER" id="PTHR42714:SF2">
    <property type="entry name" value="TRNA MODIFICATION GTPASE GTPBP3, MITOCHONDRIAL"/>
    <property type="match status" value="1"/>
</dbReference>
<dbReference type="Proteomes" id="UP000501926">
    <property type="component" value="Chromosome"/>
</dbReference>
<dbReference type="SUPFAM" id="SSF52540">
    <property type="entry name" value="P-loop containing nucleoside triphosphate hydrolases"/>
    <property type="match status" value="1"/>
</dbReference>
<dbReference type="EMBL" id="LT934425">
    <property type="protein sequence ID" value="SOH04007.1"/>
    <property type="molecule type" value="Genomic_DNA"/>
</dbReference>
<dbReference type="GO" id="GO:0002098">
    <property type="term" value="P:tRNA wobble uridine modification"/>
    <property type="evidence" value="ECO:0007669"/>
    <property type="project" value="TreeGrafter"/>
</dbReference>
<dbReference type="NCBIfam" id="TIGR00231">
    <property type="entry name" value="small_GTP"/>
    <property type="match status" value="1"/>
</dbReference>
<dbReference type="Gene3D" id="3.30.1360.120">
    <property type="entry name" value="Probable tRNA modification gtpase trme, domain 1"/>
    <property type="match status" value="1"/>
</dbReference>
<dbReference type="InterPro" id="IPR018948">
    <property type="entry name" value="GTP-bd_TrmE_N"/>
</dbReference>
<dbReference type="EMBL" id="CP049055">
    <property type="protein sequence ID" value="QII10126.1"/>
    <property type="molecule type" value="Genomic_DNA"/>
</dbReference>
<dbReference type="SUPFAM" id="SSF103025">
    <property type="entry name" value="Folate-binding domain"/>
    <property type="match status" value="1"/>
</dbReference>
<dbReference type="KEGG" id="kst:KSMBR1_1508"/>
<keyword evidence="5" id="KW-1185">Reference proteome</keyword>
<dbReference type="InterPro" id="IPR027368">
    <property type="entry name" value="MnmE_dom2"/>
</dbReference>
<feature type="domain" description="GTP-binding protein TrmE N-terminal" evidence="2">
    <location>
        <begin position="9"/>
        <end position="112"/>
    </location>
</feature>
<dbReference type="Gene3D" id="1.20.120.430">
    <property type="entry name" value="tRNA modification GTPase MnmE domain 2"/>
    <property type="match status" value="1"/>
</dbReference>
<dbReference type="SUPFAM" id="SSF116878">
    <property type="entry name" value="TrmE connector domain"/>
    <property type="match status" value="1"/>
</dbReference>
<dbReference type="RefSeq" id="WP_099324756.1">
    <property type="nucleotide sequence ID" value="NZ_CP049055.1"/>
</dbReference>
<organism evidence="4 5">
    <name type="scientific">Kuenenia stuttgartiensis</name>
    <dbReference type="NCBI Taxonomy" id="174633"/>
    <lineage>
        <taxon>Bacteria</taxon>
        <taxon>Pseudomonadati</taxon>
        <taxon>Planctomycetota</taxon>
        <taxon>Candidatus Brocadiia</taxon>
        <taxon>Candidatus Brocadiales</taxon>
        <taxon>Candidatus Brocadiaceae</taxon>
        <taxon>Candidatus Kuenenia</taxon>
    </lineage>
</organism>
<dbReference type="Pfam" id="PF10396">
    <property type="entry name" value="TrmE_N"/>
    <property type="match status" value="1"/>
</dbReference>
<accession>A0A2C9CGY0</accession>
<evidence type="ECO:0000313" key="4">
    <source>
        <dbReference type="EMBL" id="SOH04007.1"/>
    </source>
</evidence>
<dbReference type="InterPro" id="IPR006073">
    <property type="entry name" value="GTP-bd"/>
</dbReference>
<dbReference type="CDD" id="cd14858">
    <property type="entry name" value="TrmE_N"/>
    <property type="match status" value="1"/>
</dbReference>
<evidence type="ECO:0000313" key="5">
    <source>
        <dbReference type="Proteomes" id="UP000221734"/>
    </source>
</evidence>
<dbReference type="InterPro" id="IPR027417">
    <property type="entry name" value="P-loop_NTPase"/>
</dbReference>
<proteinExistence type="predicted"/>
<evidence type="ECO:0000313" key="3">
    <source>
        <dbReference type="EMBL" id="QII10126.1"/>
    </source>
</evidence>
<dbReference type="Pfam" id="PF01926">
    <property type="entry name" value="MMR_HSR1"/>
    <property type="match status" value="1"/>
</dbReference>
<gene>
    <name evidence="4" type="primary">thdF_2</name>
    <name evidence="3" type="ORF">KsCSTR_07470</name>
    <name evidence="4" type="ORF">KSMBR1_1508</name>
</gene>
<evidence type="ECO:0000259" key="1">
    <source>
        <dbReference type="Pfam" id="PF01926"/>
    </source>
</evidence>
<dbReference type="Proteomes" id="UP000221734">
    <property type="component" value="Chromosome Kuenenia_stuttgartiensis_MBR1"/>
</dbReference>
<dbReference type="InterPro" id="IPR027266">
    <property type="entry name" value="TrmE/GcvT-like"/>
</dbReference>
<evidence type="ECO:0000259" key="2">
    <source>
        <dbReference type="Pfam" id="PF10396"/>
    </source>
</evidence>
<reference evidence="3 6" key="3">
    <citation type="submission" date="2020-02" db="EMBL/GenBank/DDBJ databases">
        <title>Newly sequenced genome of strain CSTR1 showed variability in Candidatus Kuenenia stuttgartiensis genomes.</title>
        <authorList>
            <person name="Ding C."/>
            <person name="Adrian L."/>
        </authorList>
    </citation>
    <scope>NUCLEOTIDE SEQUENCE [LARGE SCALE GENOMIC DNA]</scope>
    <source>
        <strain evidence="3 6">CSTR1</strain>
    </source>
</reference>